<dbReference type="NCBIfam" id="TIGR00215">
    <property type="entry name" value="lpxB"/>
    <property type="match status" value="1"/>
</dbReference>
<evidence type="ECO:0000256" key="5">
    <source>
        <dbReference type="ARBA" id="ARBA00022679"/>
    </source>
</evidence>
<dbReference type="GO" id="GO:0009245">
    <property type="term" value="P:lipid A biosynthetic process"/>
    <property type="evidence" value="ECO:0007669"/>
    <property type="project" value="UniProtKB-KW"/>
</dbReference>
<keyword evidence="2" id="KW-0444">Lipid biosynthesis</keyword>
<dbReference type="EMBL" id="UINC01135778">
    <property type="protein sequence ID" value="SVD20137.1"/>
    <property type="molecule type" value="Genomic_DNA"/>
</dbReference>
<evidence type="ECO:0000256" key="2">
    <source>
        <dbReference type="ARBA" id="ARBA00022516"/>
    </source>
</evidence>
<evidence type="ECO:0000256" key="1">
    <source>
        <dbReference type="ARBA" id="ARBA00012687"/>
    </source>
</evidence>
<dbReference type="GO" id="GO:0008915">
    <property type="term" value="F:lipid-A-disaccharide synthase activity"/>
    <property type="evidence" value="ECO:0007669"/>
    <property type="project" value="UniProtKB-EC"/>
</dbReference>
<reference evidence="8" key="1">
    <citation type="submission" date="2018-05" db="EMBL/GenBank/DDBJ databases">
        <authorList>
            <person name="Lanie J.A."/>
            <person name="Ng W.-L."/>
            <person name="Kazmierczak K.M."/>
            <person name="Andrzejewski T.M."/>
            <person name="Davidsen T.M."/>
            <person name="Wayne K.J."/>
            <person name="Tettelin H."/>
            <person name="Glass J.I."/>
            <person name="Rusch D."/>
            <person name="Podicherti R."/>
            <person name="Tsui H.-C.T."/>
            <person name="Winkler M.E."/>
        </authorList>
    </citation>
    <scope>NUCLEOTIDE SEQUENCE</scope>
</reference>
<evidence type="ECO:0000256" key="3">
    <source>
        <dbReference type="ARBA" id="ARBA00022556"/>
    </source>
</evidence>
<accession>A0A382TF82</accession>
<dbReference type="AlphaFoldDB" id="A0A382TF82"/>
<dbReference type="GO" id="GO:0005543">
    <property type="term" value="F:phospholipid binding"/>
    <property type="evidence" value="ECO:0007669"/>
    <property type="project" value="TreeGrafter"/>
</dbReference>
<organism evidence="8">
    <name type="scientific">marine metagenome</name>
    <dbReference type="NCBI Taxonomy" id="408172"/>
    <lineage>
        <taxon>unclassified sequences</taxon>
        <taxon>metagenomes</taxon>
        <taxon>ecological metagenomes</taxon>
    </lineage>
</organism>
<name>A0A382TF82_9ZZZZ</name>
<gene>
    <name evidence="8" type="ORF">METZ01_LOCUS372991</name>
</gene>
<evidence type="ECO:0000256" key="6">
    <source>
        <dbReference type="ARBA" id="ARBA00023098"/>
    </source>
</evidence>
<dbReference type="Pfam" id="PF02684">
    <property type="entry name" value="LpxB"/>
    <property type="match status" value="1"/>
</dbReference>
<keyword evidence="4" id="KW-0328">Glycosyltransferase</keyword>
<proteinExistence type="predicted"/>
<dbReference type="PANTHER" id="PTHR30372">
    <property type="entry name" value="LIPID-A-DISACCHARIDE SYNTHASE"/>
    <property type="match status" value="1"/>
</dbReference>
<dbReference type="InterPro" id="IPR003835">
    <property type="entry name" value="Glyco_trans_19"/>
</dbReference>
<dbReference type="SUPFAM" id="SSF53756">
    <property type="entry name" value="UDP-Glycosyltransferase/glycogen phosphorylase"/>
    <property type="match status" value="1"/>
</dbReference>
<sequence>MLRIAIVTGEPSGDMLGAGLVHELSKKVKDISIEGIGGEKLANEHMNILFPMEKLSVMGFTEVLGRYFELKDIREKLIKHFLEDPPDIFIGIDAPDFNLFLEKKLRNAGIKTVHYVSPSIWAWRRNRIKKIRESVDLILNLFPFEGDIYNKFNIPNKYVGHPLADKLPDEPNTESARNELDIPLTKIVIALLPGSRLTEIKRIAIPLLKAALL</sequence>
<dbReference type="EC" id="2.4.1.182" evidence="1"/>
<keyword evidence="3" id="KW-0441">Lipid A biosynthesis</keyword>
<feature type="non-terminal residue" evidence="8">
    <location>
        <position position="213"/>
    </location>
</feature>
<dbReference type="PANTHER" id="PTHR30372:SF4">
    <property type="entry name" value="LIPID-A-DISACCHARIDE SYNTHASE, MITOCHONDRIAL-RELATED"/>
    <property type="match status" value="1"/>
</dbReference>
<keyword evidence="6" id="KW-0443">Lipid metabolism</keyword>
<comment type="catalytic activity">
    <reaction evidence="7">
        <text>a lipid X + a UDP-2-N,3-O-bis[(3R)-3-hydroxyacyl]-alpha-D-glucosamine = a lipid A disaccharide + UDP + H(+)</text>
        <dbReference type="Rhea" id="RHEA:67828"/>
        <dbReference type="ChEBI" id="CHEBI:15378"/>
        <dbReference type="ChEBI" id="CHEBI:58223"/>
        <dbReference type="ChEBI" id="CHEBI:137748"/>
        <dbReference type="ChEBI" id="CHEBI:176338"/>
        <dbReference type="ChEBI" id="CHEBI:176343"/>
        <dbReference type="EC" id="2.4.1.182"/>
    </reaction>
</comment>
<evidence type="ECO:0000313" key="8">
    <source>
        <dbReference type="EMBL" id="SVD20137.1"/>
    </source>
</evidence>
<protein>
    <recommendedName>
        <fullName evidence="1">lipid-A-disaccharide synthase</fullName>
        <ecNumber evidence="1">2.4.1.182</ecNumber>
    </recommendedName>
</protein>
<evidence type="ECO:0000256" key="7">
    <source>
        <dbReference type="ARBA" id="ARBA00048975"/>
    </source>
</evidence>
<evidence type="ECO:0000256" key="4">
    <source>
        <dbReference type="ARBA" id="ARBA00022676"/>
    </source>
</evidence>
<dbReference type="GO" id="GO:0016020">
    <property type="term" value="C:membrane"/>
    <property type="evidence" value="ECO:0007669"/>
    <property type="project" value="GOC"/>
</dbReference>
<keyword evidence="5" id="KW-0808">Transferase</keyword>